<dbReference type="SUPFAM" id="SSF52540">
    <property type="entry name" value="P-loop containing nucleoside triphosphate hydrolases"/>
    <property type="match status" value="1"/>
</dbReference>
<gene>
    <name evidence="4" type="ORF">WHX56_19580</name>
</gene>
<accession>A0ABZ2RUZ8</accession>
<sequence>MARPVIYVLAGVNGAGKSSVGGYLLSQQGATWFNPDSFARALVQEFGYQQEDANAAAWGEGVRRLDEAIDKGRSFAFETTLGGDTITKRLLAASASHDVLIWFCGLRDAEQHIARVRQRVAQGGHDIPEPRIRQRCLTSVRNLLALMPRLAELRVYDNSLEAALGEAIPEPRLVLHQRDCGVLFPASLQDALGTPDWAKPLVEAALEDAA</sequence>
<feature type="domain" description="Zeta toxin" evidence="3">
    <location>
        <begin position="3"/>
        <end position="131"/>
    </location>
</feature>
<evidence type="ECO:0000256" key="1">
    <source>
        <dbReference type="ARBA" id="ARBA00022741"/>
    </source>
</evidence>
<dbReference type="RefSeq" id="WP_338878723.1">
    <property type="nucleotide sequence ID" value="NZ_CP148753.1"/>
</dbReference>
<dbReference type="Proteomes" id="UP001456224">
    <property type="component" value="Chromosome"/>
</dbReference>
<dbReference type="Gene3D" id="3.40.50.300">
    <property type="entry name" value="P-loop containing nucleotide triphosphate hydrolases"/>
    <property type="match status" value="1"/>
</dbReference>
<evidence type="ECO:0000256" key="2">
    <source>
        <dbReference type="ARBA" id="ARBA00022840"/>
    </source>
</evidence>
<dbReference type="InterPro" id="IPR010488">
    <property type="entry name" value="Zeta_toxin_domain"/>
</dbReference>
<keyword evidence="2" id="KW-0067">ATP-binding</keyword>
<evidence type="ECO:0000259" key="3">
    <source>
        <dbReference type="Pfam" id="PF06414"/>
    </source>
</evidence>
<keyword evidence="1" id="KW-0547">Nucleotide-binding</keyword>
<keyword evidence="5" id="KW-1185">Reference proteome</keyword>
<dbReference type="PANTHER" id="PTHR39206:SF1">
    <property type="entry name" value="SLL8004 PROTEIN"/>
    <property type="match status" value="1"/>
</dbReference>
<evidence type="ECO:0000313" key="5">
    <source>
        <dbReference type="Proteomes" id="UP001456224"/>
    </source>
</evidence>
<dbReference type="EMBL" id="CP148753">
    <property type="protein sequence ID" value="WXR71843.1"/>
    <property type="molecule type" value="Genomic_DNA"/>
</dbReference>
<dbReference type="PANTHER" id="PTHR39206">
    <property type="entry name" value="SLL8004 PROTEIN"/>
    <property type="match status" value="1"/>
</dbReference>
<evidence type="ECO:0000313" key="4">
    <source>
        <dbReference type="EMBL" id="WXR71843.1"/>
    </source>
</evidence>
<proteinExistence type="predicted"/>
<protein>
    <submittedName>
        <fullName evidence="4">AAA family ATPase</fullName>
    </submittedName>
</protein>
<name>A0ABZ2RUZ8_9BURK</name>
<dbReference type="InterPro" id="IPR027417">
    <property type="entry name" value="P-loop_NTPase"/>
</dbReference>
<reference evidence="4 5" key="1">
    <citation type="submission" date="2024-03" db="EMBL/GenBank/DDBJ databases">
        <title>Reference genomes for the five species model microbial community.</title>
        <authorList>
            <person name="Padfield D."/>
        </authorList>
    </citation>
    <scope>NUCLEOTIDE SEQUENCE [LARGE SCALE GENOMIC DNA]</scope>
    <source>
        <strain evidence="4 5">AB1</strain>
    </source>
</reference>
<organism evidence="4 5">
    <name type="scientific">Achromobacter veterisilvae</name>
    <dbReference type="NCBI Taxonomy" id="2069367"/>
    <lineage>
        <taxon>Bacteria</taxon>
        <taxon>Pseudomonadati</taxon>
        <taxon>Pseudomonadota</taxon>
        <taxon>Betaproteobacteria</taxon>
        <taxon>Burkholderiales</taxon>
        <taxon>Alcaligenaceae</taxon>
        <taxon>Achromobacter</taxon>
    </lineage>
</organism>
<dbReference type="Pfam" id="PF06414">
    <property type="entry name" value="Zeta_toxin"/>
    <property type="match status" value="1"/>
</dbReference>